<feature type="compositionally biased region" description="Basic residues" evidence="1">
    <location>
        <begin position="32"/>
        <end position="41"/>
    </location>
</feature>
<accession>A0A8D8K076</accession>
<dbReference type="EMBL" id="HBUE01200269">
    <property type="protein sequence ID" value="CAG6529492.1"/>
    <property type="molecule type" value="Transcribed_RNA"/>
</dbReference>
<sequence>MMHRRYRHRRRMVSSDRGRQQGPRMVQNGRRTSAHRKRRVRRRQMAVQNIRNQLDRGRGRRWLMADRGWWPVGIDWVDVREAVPRLATLATFPTSVLPGGELRTGRGQQERGWRVMGRVWDLGWSWVRGRI</sequence>
<reference evidence="2" key="1">
    <citation type="submission" date="2021-05" db="EMBL/GenBank/DDBJ databases">
        <authorList>
            <person name="Alioto T."/>
            <person name="Alioto T."/>
            <person name="Gomez Garrido J."/>
        </authorList>
    </citation>
    <scope>NUCLEOTIDE SEQUENCE</scope>
</reference>
<organism evidence="2">
    <name type="scientific">Culex pipiens</name>
    <name type="common">House mosquito</name>
    <dbReference type="NCBI Taxonomy" id="7175"/>
    <lineage>
        <taxon>Eukaryota</taxon>
        <taxon>Metazoa</taxon>
        <taxon>Ecdysozoa</taxon>
        <taxon>Arthropoda</taxon>
        <taxon>Hexapoda</taxon>
        <taxon>Insecta</taxon>
        <taxon>Pterygota</taxon>
        <taxon>Neoptera</taxon>
        <taxon>Endopterygota</taxon>
        <taxon>Diptera</taxon>
        <taxon>Nematocera</taxon>
        <taxon>Culicoidea</taxon>
        <taxon>Culicidae</taxon>
        <taxon>Culicinae</taxon>
        <taxon>Culicini</taxon>
        <taxon>Culex</taxon>
        <taxon>Culex</taxon>
    </lineage>
</organism>
<name>A0A8D8K076_CULPI</name>
<protein>
    <submittedName>
        <fullName evidence="2">(northern house mosquito) hypothetical protein</fullName>
    </submittedName>
</protein>
<feature type="region of interest" description="Disordered" evidence="1">
    <location>
        <begin position="1"/>
        <end position="41"/>
    </location>
</feature>
<dbReference type="EMBL" id="HBUE01306425">
    <property type="protein sequence ID" value="CAG6581278.1"/>
    <property type="molecule type" value="Transcribed_RNA"/>
</dbReference>
<proteinExistence type="predicted"/>
<feature type="compositionally biased region" description="Basic residues" evidence="1">
    <location>
        <begin position="1"/>
        <end position="12"/>
    </location>
</feature>
<dbReference type="AlphaFoldDB" id="A0A8D8K076"/>
<evidence type="ECO:0000256" key="1">
    <source>
        <dbReference type="SAM" id="MobiDB-lite"/>
    </source>
</evidence>
<evidence type="ECO:0000313" key="2">
    <source>
        <dbReference type="EMBL" id="CAG6581278.1"/>
    </source>
</evidence>